<accession>A0A8J2RXT8</accession>
<dbReference type="PANTHER" id="PTHR10151:SF114">
    <property type="entry name" value="ECTONUCLEOTIDE PYROPHOSPHATASE_PHOSPHODIESTERASE C27A7.3"/>
    <property type="match status" value="1"/>
</dbReference>
<keyword evidence="1" id="KW-0378">Hydrolase</keyword>
<protein>
    <submittedName>
        <fullName evidence="4">Uncharacterized protein</fullName>
    </submittedName>
</protein>
<dbReference type="OrthoDB" id="415411at2759"/>
<dbReference type="SUPFAM" id="SSF54060">
    <property type="entry name" value="His-Me finger endonucleases"/>
    <property type="match status" value="1"/>
</dbReference>
<proteinExistence type="predicted"/>
<evidence type="ECO:0000256" key="1">
    <source>
        <dbReference type="ARBA" id="ARBA00022801"/>
    </source>
</evidence>
<evidence type="ECO:0000313" key="4">
    <source>
        <dbReference type="EMBL" id="CAH0107806.1"/>
    </source>
</evidence>
<sequence length="719" mass="80919">MPGVPSATLYTTALLVILEVMRCMGASIPLPELDRAKNQQGEQNPRDTCSFLKESSQEECPSFWAGKEPPVILISLDGFRTEYLSRRALRNGEYRGEWAAATIKCLAQWGISAPFMMPSYPTITFPNHYSIVTGLYPESHGIIGNQFYDPDLKANFSIYTGATDPKWWQNGEPIWTTVRKQGKISATYFWPGSDVTFPKDKHRSPNYFFKYKKTTKFSERVDQVLKWMDLPINKRPAFTTLYFEEPDSIGHKTGPNTANVTEKVTIVDRQIRRLINGLIDRNISNCVNVIIVSDHGMADSPQGQKLVDLAKYVPDMQNSALTFLGPVTSIRPLNDTPEEEERIGCALSCKDPHMRVFNQLIALSDTLRNFRGSRPFFQEVVRPFENIQLYNLMCHLVNITPSANNGTWGALHHLLIDPPHLNVNANEEVADMPPILRTIADTKEGAKKRAGCASVNGEESGKTAPEIEIEMKMTEDRENELLIIHAPIGIPVVYSSEPSNVTNDSDQVLLINEDYLTGFDTDLGVPLWTTYTVAGNIKNNTGSGKWIQDPRLETNHTGSCQRLSDIARSKEVVYTHLFPKEVPSGIAQFIQTMTKMVSEASVSRGPLHVISGPTRHHLASIFFVVTSCKTNSTVGEWNLTTCPVDHRDLQAFLLPVRQWKYQHSCISDRDFIAYNVATLKDVERITNFQFFPDLPMEDKLNLLSRTTLDSTLVVDPTRQ</sequence>
<dbReference type="Pfam" id="PF01663">
    <property type="entry name" value="Phosphodiest"/>
    <property type="match status" value="1"/>
</dbReference>
<dbReference type="SUPFAM" id="SSF53649">
    <property type="entry name" value="Alkaline phosphatase-like"/>
    <property type="match status" value="1"/>
</dbReference>
<dbReference type="CDD" id="cd16018">
    <property type="entry name" value="Enpp"/>
    <property type="match status" value="1"/>
</dbReference>
<feature type="signal peptide" evidence="3">
    <location>
        <begin position="1"/>
        <end position="25"/>
    </location>
</feature>
<organism evidence="4 5">
    <name type="scientific">Daphnia galeata</name>
    <dbReference type="NCBI Taxonomy" id="27404"/>
    <lineage>
        <taxon>Eukaryota</taxon>
        <taxon>Metazoa</taxon>
        <taxon>Ecdysozoa</taxon>
        <taxon>Arthropoda</taxon>
        <taxon>Crustacea</taxon>
        <taxon>Branchiopoda</taxon>
        <taxon>Diplostraca</taxon>
        <taxon>Cladocera</taxon>
        <taxon>Anomopoda</taxon>
        <taxon>Daphniidae</taxon>
        <taxon>Daphnia</taxon>
    </lineage>
</organism>
<keyword evidence="5" id="KW-1185">Reference proteome</keyword>
<evidence type="ECO:0000313" key="5">
    <source>
        <dbReference type="Proteomes" id="UP000789390"/>
    </source>
</evidence>
<dbReference type="GO" id="GO:0031674">
    <property type="term" value="C:I band"/>
    <property type="evidence" value="ECO:0007669"/>
    <property type="project" value="TreeGrafter"/>
</dbReference>
<dbReference type="AlphaFoldDB" id="A0A8J2RXT8"/>
<evidence type="ECO:0000256" key="2">
    <source>
        <dbReference type="ARBA" id="ARBA00023180"/>
    </source>
</evidence>
<reference evidence="4" key="1">
    <citation type="submission" date="2021-11" db="EMBL/GenBank/DDBJ databases">
        <authorList>
            <person name="Schell T."/>
        </authorList>
    </citation>
    <scope>NUCLEOTIDE SEQUENCE</scope>
    <source>
        <strain evidence="4">M5</strain>
    </source>
</reference>
<dbReference type="GO" id="GO:0055120">
    <property type="term" value="C:striated muscle dense body"/>
    <property type="evidence" value="ECO:0007669"/>
    <property type="project" value="TreeGrafter"/>
</dbReference>
<dbReference type="GO" id="GO:0016529">
    <property type="term" value="C:sarcoplasmic reticulum"/>
    <property type="evidence" value="ECO:0007669"/>
    <property type="project" value="TreeGrafter"/>
</dbReference>
<dbReference type="GO" id="GO:0016787">
    <property type="term" value="F:hydrolase activity"/>
    <property type="evidence" value="ECO:0007669"/>
    <property type="project" value="UniProtKB-KW"/>
</dbReference>
<dbReference type="EMBL" id="CAKKLH010000279">
    <property type="protein sequence ID" value="CAH0107806.1"/>
    <property type="molecule type" value="Genomic_DNA"/>
</dbReference>
<gene>
    <name evidence="4" type="ORF">DGAL_LOCUS11140</name>
</gene>
<dbReference type="InterPro" id="IPR044925">
    <property type="entry name" value="His-Me_finger_sf"/>
</dbReference>
<keyword evidence="2" id="KW-0325">Glycoprotein</keyword>
<dbReference type="PANTHER" id="PTHR10151">
    <property type="entry name" value="ECTONUCLEOTIDE PYROPHOSPHATASE/PHOSPHODIESTERASE"/>
    <property type="match status" value="1"/>
</dbReference>
<dbReference type="Proteomes" id="UP000789390">
    <property type="component" value="Unassembled WGS sequence"/>
</dbReference>
<evidence type="ECO:0000256" key="3">
    <source>
        <dbReference type="SAM" id="SignalP"/>
    </source>
</evidence>
<dbReference type="InterPro" id="IPR044929">
    <property type="entry name" value="DNA/RNA_non-sp_Endonuclease_sf"/>
</dbReference>
<comment type="caution">
    <text evidence="4">The sequence shown here is derived from an EMBL/GenBank/DDBJ whole genome shotgun (WGS) entry which is preliminary data.</text>
</comment>
<dbReference type="InterPro" id="IPR017850">
    <property type="entry name" value="Alkaline_phosphatase_core_sf"/>
</dbReference>
<name>A0A8J2RXT8_9CRUS</name>
<feature type="chain" id="PRO_5035156108" evidence="3">
    <location>
        <begin position="26"/>
        <end position="719"/>
    </location>
</feature>
<dbReference type="Gene3D" id="3.40.720.10">
    <property type="entry name" value="Alkaline Phosphatase, subunit A"/>
    <property type="match status" value="1"/>
</dbReference>
<keyword evidence="3" id="KW-0732">Signal</keyword>
<dbReference type="Gene3D" id="3.40.570.10">
    <property type="entry name" value="Extracellular Endonuclease, subunit A"/>
    <property type="match status" value="2"/>
</dbReference>
<dbReference type="InterPro" id="IPR002591">
    <property type="entry name" value="Phosphodiest/P_Trfase"/>
</dbReference>